<evidence type="ECO:0000259" key="2">
    <source>
        <dbReference type="Pfam" id="PF00004"/>
    </source>
</evidence>
<dbReference type="InterPro" id="IPR054289">
    <property type="entry name" value="DUF7025"/>
</dbReference>
<dbReference type="Pfam" id="PF22942">
    <property type="entry name" value="DUF7025"/>
    <property type="match status" value="1"/>
</dbReference>
<evidence type="ECO:0000313" key="5">
    <source>
        <dbReference type="Proteomes" id="UP000266673"/>
    </source>
</evidence>
<dbReference type="SUPFAM" id="SSF52540">
    <property type="entry name" value="P-loop containing nucleoside triphosphate hydrolases"/>
    <property type="match status" value="1"/>
</dbReference>
<accession>A0A397TZ06</accession>
<reference evidence="4 5" key="1">
    <citation type="submission" date="2018-06" db="EMBL/GenBank/DDBJ databases">
        <title>Comparative genomics reveals the genomic features of Rhizophagus irregularis, R. cerebriforme, R. diaphanum and Gigaspora rosea, and their symbiotic lifestyle signature.</title>
        <authorList>
            <person name="Morin E."/>
            <person name="San Clemente H."/>
            <person name="Chen E.C.H."/>
            <person name="De La Providencia I."/>
            <person name="Hainaut M."/>
            <person name="Kuo A."/>
            <person name="Kohler A."/>
            <person name="Murat C."/>
            <person name="Tang N."/>
            <person name="Roy S."/>
            <person name="Loubradou J."/>
            <person name="Henrissat B."/>
            <person name="Grigoriev I.V."/>
            <person name="Corradi N."/>
            <person name="Roux C."/>
            <person name="Martin F.M."/>
        </authorList>
    </citation>
    <scope>NUCLEOTIDE SEQUENCE [LARGE SCALE GENOMIC DNA]</scope>
    <source>
        <strain evidence="4 5">DAOM 194757</strain>
    </source>
</reference>
<dbReference type="InterPro" id="IPR027417">
    <property type="entry name" value="P-loop_NTPase"/>
</dbReference>
<dbReference type="OrthoDB" id="2350153at2759"/>
<organism evidence="4 5">
    <name type="scientific">Gigaspora rosea</name>
    <dbReference type="NCBI Taxonomy" id="44941"/>
    <lineage>
        <taxon>Eukaryota</taxon>
        <taxon>Fungi</taxon>
        <taxon>Fungi incertae sedis</taxon>
        <taxon>Mucoromycota</taxon>
        <taxon>Glomeromycotina</taxon>
        <taxon>Glomeromycetes</taxon>
        <taxon>Diversisporales</taxon>
        <taxon>Gigasporaceae</taxon>
        <taxon>Gigaspora</taxon>
    </lineage>
</organism>
<feature type="domain" description="ATPase AAA-type core" evidence="2">
    <location>
        <begin position="403"/>
        <end position="521"/>
    </location>
</feature>
<feature type="domain" description="DUF7025" evidence="3">
    <location>
        <begin position="132"/>
        <end position="214"/>
    </location>
</feature>
<keyword evidence="4" id="KW-0378">Hydrolase</keyword>
<feature type="coiled-coil region" evidence="1">
    <location>
        <begin position="86"/>
        <end position="113"/>
    </location>
</feature>
<protein>
    <submittedName>
        <fullName evidence="4">P-loop containing nucleoside triphosphate hydrolase protein</fullName>
    </submittedName>
</protein>
<dbReference type="Proteomes" id="UP000266673">
    <property type="component" value="Unassembled WGS sequence"/>
</dbReference>
<name>A0A397TZ06_9GLOM</name>
<proteinExistence type="predicted"/>
<dbReference type="Gene3D" id="3.40.50.300">
    <property type="entry name" value="P-loop containing nucleotide triphosphate hydrolases"/>
    <property type="match status" value="1"/>
</dbReference>
<dbReference type="PANTHER" id="PTHR46411">
    <property type="entry name" value="FAMILY ATPASE, PUTATIVE-RELATED"/>
    <property type="match status" value="1"/>
</dbReference>
<sequence length="600" mass="70212">MDEGEDYEEDYEENYEEEDYKIFEEIYEKNNMFRRETHAKFHVVYSEQDDFPQAHVELIFKPLIDILREILPNNRELFKQMPKVNVRDLFHVMDELKNTAKNVENSINKKSLNTFIKFLEQEFDKIYKARDIMLRDGEVSFSMLWVFYIPNSEVFYQCDKSGVKLGGIISSVQYNGSRNFTIYINVINYDGIGFKHCTIVRSINYFRGGKSFTEFTELSVVLSRFINISNFKRDVIESGKRFFSCYSGTNKYMNYEGLLYSEKIEEEKIRVNGRVMIDLKTFATMNPKYIMGDSRLPDKNQIELNHKNGIYLKRNELFNENNYFLATGFVYGFSFALKKWGTFEVSKLTPIKFKVDAFDELVIPERKKELLKGLVNYYRPRNNTTTIGDSLDIIPDKGNGCIILCHGSPGTGKTLTAECVAESLKRPLWVLDAHELGMDPVTLEDNLSKTLEIGYTWNAILLLDEADIYLERRSTSDLNRNMMVCVFLRLLEYYKGILFLTTNRGKNFDDAIRSRISIFLHYPTLSKDDKLNIWKNFVRRANLSLEVNEQLAEHELNGREIRNIFHISRMIADSKEEELTTSLIIDIINEYKSGLDKLDD</sequence>
<comment type="caution">
    <text evidence="4">The sequence shown here is derived from an EMBL/GenBank/DDBJ whole genome shotgun (WGS) entry which is preliminary data.</text>
</comment>
<dbReference type="PANTHER" id="PTHR46411:SF3">
    <property type="entry name" value="AAA+ ATPASE DOMAIN-CONTAINING PROTEIN"/>
    <property type="match status" value="1"/>
</dbReference>
<dbReference type="EMBL" id="QKWP01002989">
    <property type="protein sequence ID" value="RIB01689.1"/>
    <property type="molecule type" value="Genomic_DNA"/>
</dbReference>
<keyword evidence="5" id="KW-1185">Reference proteome</keyword>
<evidence type="ECO:0000259" key="3">
    <source>
        <dbReference type="Pfam" id="PF22942"/>
    </source>
</evidence>
<dbReference type="GO" id="GO:0005524">
    <property type="term" value="F:ATP binding"/>
    <property type="evidence" value="ECO:0007669"/>
    <property type="project" value="InterPro"/>
</dbReference>
<keyword evidence="1" id="KW-0175">Coiled coil</keyword>
<dbReference type="AlphaFoldDB" id="A0A397TZ06"/>
<dbReference type="STRING" id="44941.A0A397TZ06"/>
<evidence type="ECO:0000313" key="4">
    <source>
        <dbReference type="EMBL" id="RIB01689.1"/>
    </source>
</evidence>
<gene>
    <name evidence="4" type="ORF">C2G38_2150338</name>
</gene>
<dbReference type="InterPro" id="IPR003959">
    <property type="entry name" value="ATPase_AAA_core"/>
</dbReference>
<evidence type="ECO:0000256" key="1">
    <source>
        <dbReference type="SAM" id="Coils"/>
    </source>
</evidence>
<dbReference type="GO" id="GO:0016887">
    <property type="term" value="F:ATP hydrolysis activity"/>
    <property type="evidence" value="ECO:0007669"/>
    <property type="project" value="InterPro"/>
</dbReference>
<dbReference type="Pfam" id="PF00004">
    <property type="entry name" value="AAA"/>
    <property type="match status" value="1"/>
</dbReference>